<evidence type="ECO:0000256" key="2">
    <source>
        <dbReference type="ARBA" id="ARBA00004777"/>
    </source>
</evidence>
<gene>
    <name evidence="8" type="ORF">KGM_206647</name>
</gene>
<evidence type="ECO:0000256" key="4">
    <source>
        <dbReference type="ARBA" id="ARBA00022630"/>
    </source>
</evidence>
<dbReference type="AlphaFoldDB" id="A0A212FC88"/>
<dbReference type="PANTHER" id="PTHR45754">
    <property type="entry name" value="METHYLENETETRAHYDROFOLATE REDUCTASE"/>
    <property type="match status" value="1"/>
</dbReference>
<evidence type="ECO:0000256" key="1">
    <source>
        <dbReference type="ARBA" id="ARBA00001974"/>
    </source>
</evidence>
<evidence type="ECO:0000313" key="8">
    <source>
        <dbReference type="EMBL" id="OWR51359.1"/>
    </source>
</evidence>
<comment type="similarity">
    <text evidence="3">Belongs to the methylenetetrahydrofolate reductase family.</text>
</comment>
<proteinExistence type="inferred from homology"/>
<dbReference type="Proteomes" id="UP000007151">
    <property type="component" value="Unassembled WGS sequence"/>
</dbReference>
<evidence type="ECO:0000256" key="3">
    <source>
        <dbReference type="ARBA" id="ARBA00006743"/>
    </source>
</evidence>
<dbReference type="UniPathway" id="UPA00193"/>
<dbReference type="Pfam" id="PF02219">
    <property type="entry name" value="MTHFR"/>
    <property type="match status" value="1"/>
</dbReference>
<dbReference type="InterPro" id="IPR003171">
    <property type="entry name" value="Mehydrof_redctse-like"/>
</dbReference>
<dbReference type="GO" id="GO:0035999">
    <property type="term" value="P:tetrahydrofolate interconversion"/>
    <property type="evidence" value="ECO:0007669"/>
    <property type="project" value="UniProtKB-UniPathway"/>
</dbReference>
<comment type="cofactor">
    <cofactor evidence="1">
        <name>FAD</name>
        <dbReference type="ChEBI" id="CHEBI:57692"/>
    </cofactor>
</comment>
<dbReference type="EMBL" id="AGBW02009208">
    <property type="protein sequence ID" value="OWR51359.1"/>
    <property type="molecule type" value="Genomic_DNA"/>
</dbReference>
<dbReference type="GO" id="GO:0071949">
    <property type="term" value="F:FAD binding"/>
    <property type="evidence" value="ECO:0007669"/>
    <property type="project" value="TreeGrafter"/>
</dbReference>
<keyword evidence="6" id="KW-0560">Oxidoreductase</keyword>
<evidence type="ECO:0000256" key="5">
    <source>
        <dbReference type="ARBA" id="ARBA00022827"/>
    </source>
</evidence>
<dbReference type="SUPFAM" id="SSF51730">
    <property type="entry name" value="FAD-linked oxidoreductase"/>
    <property type="match status" value="1"/>
</dbReference>
<reference evidence="8 9" key="1">
    <citation type="journal article" date="2011" name="Cell">
        <title>The monarch butterfly genome yields insights into long-distance migration.</title>
        <authorList>
            <person name="Zhan S."/>
            <person name="Merlin C."/>
            <person name="Boore J.L."/>
            <person name="Reppert S.M."/>
        </authorList>
    </citation>
    <scope>NUCLEOTIDE SEQUENCE [LARGE SCALE GENOMIC DNA]</scope>
    <source>
        <strain evidence="8">F-2</strain>
    </source>
</reference>
<protein>
    <submittedName>
        <fullName evidence="8">Methylenetetrahydrofolate reductase</fullName>
    </submittedName>
</protein>
<comment type="pathway">
    <text evidence="2 7">One-carbon metabolism; tetrahydrofolate interconversion.</text>
</comment>
<sequence>MSKITELISNSEKLSYSYEVTPSITYEKIKDIDILPRFFSVTWHPQEQDLKSFNMGFAPLKLATDLITAGHNVLLHVSCSFMMKKYLHDLLKFLQEMGICNLLIIRGENYDATKSDFTSHELIKYIRKLTGDYFCIGVAGFLADDEKLPHLKAKVESGANFILTQAFFQPIMFENFVLQCHEIGINIPILPGLFVFETKVQLNKFISLCKIRVSENTLVSIKKHSGIGTVAKLILDLNKLSGIKHFHFFTINKMDITSKIIECVNSNMITNMNEV</sequence>
<dbReference type="STRING" id="278856.A0A212FC88"/>
<dbReference type="FunCoup" id="A0A212FC88">
    <property type="interactions" value="12"/>
</dbReference>
<name>A0A212FC88_DANPL</name>
<dbReference type="GO" id="GO:0009086">
    <property type="term" value="P:methionine biosynthetic process"/>
    <property type="evidence" value="ECO:0007669"/>
    <property type="project" value="TreeGrafter"/>
</dbReference>
<evidence type="ECO:0000256" key="6">
    <source>
        <dbReference type="ARBA" id="ARBA00023002"/>
    </source>
</evidence>
<dbReference type="InterPro" id="IPR029041">
    <property type="entry name" value="FAD-linked_oxidoreductase-like"/>
</dbReference>
<dbReference type="GO" id="GO:0005829">
    <property type="term" value="C:cytosol"/>
    <property type="evidence" value="ECO:0007669"/>
    <property type="project" value="TreeGrafter"/>
</dbReference>
<keyword evidence="5" id="KW-0274">FAD</keyword>
<dbReference type="GO" id="GO:0004489">
    <property type="term" value="F:methylenetetrahydrofolate reductase [NAD(P)H] activity"/>
    <property type="evidence" value="ECO:0007669"/>
    <property type="project" value="InterPro"/>
</dbReference>
<comment type="caution">
    <text evidence="8">The sequence shown here is derived from an EMBL/GenBank/DDBJ whole genome shotgun (WGS) entry which is preliminary data.</text>
</comment>
<keyword evidence="9" id="KW-1185">Reference proteome</keyword>
<dbReference type="KEGG" id="dpl:KGM_206647"/>
<dbReference type="OrthoDB" id="16284at2759"/>
<organism evidence="8 9">
    <name type="scientific">Danaus plexippus plexippus</name>
    <dbReference type="NCBI Taxonomy" id="278856"/>
    <lineage>
        <taxon>Eukaryota</taxon>
        <taxon>Metazoa</taxon>
        <taxon>Ecdysozoa</taxon>
        <taxon>Arthropoda</taxon>
        <taxon>Hexapoda</taxon>
        <taxon>Insecta</taxon>
        <taxon>Pterygota</taxon>
        <taxon>Neoptera</taxon>
        <taxon>Endopterygota</taxon>
        <taxon>Lepidoptera</taxon>
        <taxon>Glossata</taxon>
        <taxon>Ditrysia</taxon>
        <taxon>Papilionoidea</taxon>
        <taxon>Nymphalidae</taxon>
        <taxon>Danainae</taxon>
        <taxon>Danaini</taxon>
        <taxon>Danaina</taxon>
        <taxon>Danaus</taxon>
        <taxon>Danaus</taxon>
    </lineage>
</organism>
<dbReference type="PANTHER" id="PTHR45754:SF3">
    <property type="entry name" value="METHYLENETETRAHYDROFOLATE REDUCTASE (NADPH)"/>
    <property type="match status" value="1"/>
</dbReference>
<evidence type="ECO:0000313" key="9">
    <source>
        <dbReference type="Proteomes" id="UP000007151"/>
    </source>
</evidence>
<keyword evidence="4" id="KW-0285">Flavoprotein</keyword>
<accession>A0A212FC88</accession>
<evidence type="ECO:0000256" key="7">
    <source>
        <dbReference type="RuleBase" id="RU004254"/>
    </source>
</evidence>
<dbReference type="Gene3D" id="3.20.20.220">
    <property type="match status" value="1"/>
</dbReference>